<dbReference type="PATRIC" id="fig|205918.7.peg.3910"/>
<dbReference type="AlphaFoldDB" id="Q4ZPT4"/>
<evidence type="ECO:0000313" key="3">
    <source>
        <dbReference type="Proteomes" id="UP000000426"/>
    </source>
</evidence>
<evidence type="ECO:0000313" key="2">
    <source>
        <dbReference type="EMBL" id="AAY38838.1"/>
    </source>
</evidence>
<accession>Q4ZPT4</accession>
<sequence>MANEKTFTEETAAPGTGAGFDYQFYYFLYRLLNMKKGQSIGLEIKDDIHSDQKNDVQLLFQVKHTIQKQAGGKPIALSELDHDLWKTLHNWARVISDPRDKRIKLKDQLEFIKRTEFHLVSNKSVSNSNEFSKRIIAYSEHPSPQNFILLTNRLKELKNSCSDKKITTYITVVMRLDKPALQQFFKKIYFQLEEVDIINKIKDTLEEKWIPPEEIDNTYGRLCSLIRDDNYISILAGKLKPISFTDFRDRYRKVISSAVKKPLSKLTYDVPLAADLLNQRFIKQLIAIEDISSTDQDEITKYSTHKIRLARSLEAWVQKGEVVSDEVNDFHKDVTLRWDNKHRRAFRKCEEHELNEKAQNIIGDMREEKFRLGEDELNTEHSNGELYLLSDENTIGWHRDWKIL</sequence>
<evidence type="ECO:0000259" key="1">
    <source>
        <dbReference type="Pfam" id="PF20283"/>
    </source>
</evidence>
<protein>
    <recommendedName>
        <fullName evidence="1">ABC-three component systems C-terminal domain-containing protein</fullName>
    </recommendedName>
</protein>
<organism evidence="2 3">
    <name type="scientific">Pseudomonas syringae pv. syringae (strain B728a)</name>
    <dbReference type="NCBI Taxonomy" id="205918"/>
    <lineage>
        <taxon>Bacteria</taxon>
        <taxon>Pseudomonadati</taxon>
        <taxon>Pseudomonadota</taxon>
        <taxon>Gammaproteobacteria</taxon>
        <taxon>Pseudomonadales</taxon>
        <taxon>Pseudomonadaceae</taxon>
        <taxon>Pseudomonas</taxon>
        <taxon>Pseudomonas syringae</taxon>
    </lineage>
</organism>
<gene>
    <name evidence="2" type="ordered locus">Psyr_3807</name>
</gene>
<reference evidence="2 3" key="1">
    <citation type="journal article" date="2005" name="Proc. Natl. Acad. Sci. U.S.A.">
        <title>Comparison of the complete genome sequences of Pseudomonas syringae pv. syringae B728a and pv. tomato DC3000.</title>
        <authorList>
            <person name="Feil H."/>
            <person name="Feil W.S."/>
            <person name="Chain P."/>
            <person name="Larimer F."/>
            <person name="Dibartolo G."/>
            <person name="Copeland A."/>
            <person name="Lykidis A."/>
            <person name="Trong S."/>
            <person name="Nolan M."/>
            <person name="Goltsman E."/>
            <person name="Thiel J."/>
            <person name="Malfatti S."/>
            <person name="Loper J.E."/>
            <person name="Lapidus A."/>
            <person name="Detter J.C."/>
            <person name="Land M."/>
            <person name="Richardson P.M."/>
            <person name="Kyrpides N.C."/>
            <person name="Ivanova N."/>
            <person name="Lindow S.E."/>
        </authorList>
    </citation>
    <scope>NUCLEOTIDE SEQUENCE [LARGE SCALE GENOMIC DNA]</scope>
    <source>
        <strain evidence="2 3">B728a</strain>
    </source>
</reference>
<proteinExistence type="predicted"/>
<dbReference type="InterPro" id="IPR046913">
    <property type="entry name" value="ABC-3C_CTD7"/>
</dbReference>
<name>Q4ZPT4_PSEU2</name>
<dbReference type="OrthoDB" id="2786695at2"/>
<dbReference type="EMBL" id="CP000075">
    <property type="protein sequence ID" value="AAY38838.1"/>
    <property type="molecule type" value="Genomic_DNA"/>
</dbReference>
<dbReference type="HOGENOM" id="CLU_658298_0_0_6"/>
<dbReference type="eggNOG" id="ENOG5031F66">
    <property type="taxonomic scope" value="Bacteria"/>
</dbReference>
<dbReference type="KEGG" id="psb:Psyr_3807"/>
<feature type="domain" description="ABC-three component systems C-terminal" evidence="1">
    <location>
        <begin position="281"/>
        <end position="402"/>
    </location>
</feature>
<dbReference type="STRING" id="205918.Psyr_3807"/>
<dbReference type="RefSeq" id="WP_011268663.1">
    <property type="nucleotide sequence ID" value="NC_007005.1"/>
</dbReference>
<dbReference type="Proteomes" id="UP000000426">
    <property type="component" value="Chromosome"/>
</dbReference>
<dbReference type="Pfam" id="PF20283">
    <property type="entry name" value="CTD7"/>
    <property type="match status" value="1"/>
</dbReference>